<dbReference type="EMBL" id="JABDTM020023537">
    <property type="protein sequence ID" value="KAH0815110.1"/>
    <property type="molecule type" value="Genomic_DNA"/>
</dbReference>
<sequence length="468" mass="53662">MFPGTSRLKRLNGVGRKKIDKIRDELNKEKSSDIYETKSRPTSKKVEVDIFAEEVWIRKKRKKGKEQGKGGQEAKKRRYLKEMERILEKLKEMKVEIKEMRKEKQEVERKIERVREEFKNKEKKWAEEKTACGNGGVGGKEKVMKQKGKLREKKETKKIFIGNDLTKQERKMQKKLRTIAKEERREGKEIRSFSVREEDEMKKTKTKKIEKGRWLKKMATGKEAQRETQERRYEEEGRSKKDNEDGKDEGVAGLQFALCAGPQLLKGDRQWRSISNYENSKERLENEKYHRIHFGKSRLGENAFPPVVKCKKIFGVKKLKSLVTFSQAGFIFRSRSSLVLSRVSCILWALSKTIVVSLSDRRPRRTGPRRGAAVPATSELVAASRTMKLSVSAYRAHASAHKKILDTAYQLNYGSTSASSHQHAPPVGLPTCSAFQVNPTFVEAPFSTPTPTLSMIHGETANSSEPSP</sequence>
<reference evidence="3" key="1">
    <citation type="journal article" date="2020" name="J Insects Food Feed">
        <title>The yellow mealworm (Tenebrio molitor) genome: a resource for the emerging insects as food and feed industry.</title>
        <authorList>
            <person name="Eriksson T."/>
            <person name="Andere A."/>
            <person name="Kelstrup H."/>
            <person name="Emery V."/>
            <person name="Picard C."/>
        </authorList>
    </citation>
    <scope>NUCLEOTIDE SEQUENCE</scope>
    <source>
        <strain evidence="3">Stoneville</strain>
        <tissue evidence="3">Whole head</tissue>
    </source>
</reference>
<proteinExistence type="predicted"/>
<feature type="compositionally biased region" description="Basic and acidic residues" evidence="2">
    <location>
        <begin position="179"/>
        <end position="199"/>
    </location>
</feature>
<evidence type="ECO:0000256" key="2">
    <source>
        <dbReference type="SAM" id="MobiDB-lite"/>
    </source>
</evidence>
<reference evidence="3" key="2">
    <citation type="submission" date="2021-08" db="EMBL/GenBank/DDBJ databases">
        <authorList>
            <person name="Eriksson T."/>
        </authorList>
    </citation>
    <scope>NUCLEOTIDE SEQUENCE</scope>
    <source>
        <strain evidence="3">Stoneville</strain>
        <tissue evidence="3">Whole head</tissue>
    </source>
</reference>
<name>A0A8J6HAE4_TENMO</name>
<feature type="region of interest" description="Disordered" evidence="2">
    <location>
        <begin position="130"/>
        <end position="199"/>
    </location>
</feature>
<feature type="compositionally biased region" description="Basic and acidic residues" evidence="2">
    <location>
        <begin position="223"/>
        <end position="247"/>
    </location>
</feature>
<organism evidence="3 4">
    <name type="scientific">Tenebrio molitor</name>
    <name type="common">Yellow mealworm beetle</name>
    <dbReference type="NCBI Taxonomy" id="7067"/>
    <lineage>
        <taxon>Eukaryota</taxon>
        <taxon>Metazoa</taxon>
        <taxon>Ecdysozoa</taxon>
        <taxon>Arthropoda</taxon>
        <taxon>Hexapoda</taxon>
        <taxon>Insecta</taxon>
        <taxon>Pterygota</taxon>
        <taxon>Neoptera</taxon>
        <taxon>Endopterygota</taxon>
        <taxon>Coleoptera</taxon>
        <taxon>Polyphaga</taxon>
        <taxon>Cucujiformia</taxon>
        <taxon>Tenebrionidae</taxon>
        <taxon>Tenebrio</taxon>
    </lineage>
</organism>
<evidence type="ECO:0000313" key="4">
    <source>
        <dbReference type="Proteomes" id="UP000719412"/>
    </source>
</evidence>
<dbReference type="AlphaFoldDB" id="A0A8J6HAE4"/>
<evidence type="ECO:0000313" key="3">
    <source>
        <dbReference type="EMBL" id="KAH0815110.1"/>
    </source>
</evidence>
<keyword evidence="1" id="KW-0175">Coiled coil</keyword>
<feature type="region of interest" description="Disordered" evidence="2">
    <location>
        <begin position="215"/>
        <end position="247"/>
    </location>
</feature>
<comment type="caution">
    <text evidence="3">The sequence shown here is derived from an EMBL/GenBank/DDBJ whole genome shotgun (WGS) entry which is preliminary data.</text>
</comment>
<dbReference type="Proteomes" id="UP000719412">
    <property type="component" value="Unassembled WGS sequence"/>
</dbReference>
<gene>
    <name evidence="3" type="ORF">GEV33_007680</name>
</gene>
<protein>
    <submittedName>
        <fullName evidence="3">Uncharacterized protein</fullName>
    </submittedName>
</protein>
<accession>A0A8J6HAE4</accession>
<feature type="coiled-coil region" evidence="1">
    <location>
        <begin position="76"/>
        <end position="124"/>
    </location>
</feature>
<evidence type="ECO:0000256" key="1">
    <source>
        <dbReference type="SAM" id="Coils"/>
    </source>
</evidence>
<keyword evidence="4" id="KW-1185">Reference proteome</keyword>